<name>A0A9D7STP2_9BACT</name>
<dbReference type="AlphaFoldDB" id="A0A9D7STP2"/>
<protein>
    <recommendedName>
        <fullName evidence="3">T9SS type A sorting domain-containing protein</fullName>
    </recommendedName>
</protein>
<evidence type="ECO:0000313" key="2">
    <source>
        <dbReference type="Proteomes" id="UP000808337"/>
    </source>
</evidence>
<comment type="caution">
    <text evidence="1">The sequence shown here is derived from an EMBL/GenBank/DDBJ whole genome shotgun (WGS) entry which is preliminary data.</text>
</comment>
<organism evidence="1 2">
    <name type="scientific">Candidatus Opimibacter skivensis</name>
    <dbReference type="NCBI Taxonomy" id="2982028"/>
    <lineage>
        <taxon>Bacteria</taxon>
        <taxon>Pseudomonadati</taxon>
        <taxon>Bacteroidota</taxon>
        <taxon>Saprospiria</taxon>
        <taxon>Saprospirales</taxon>
        <taxon>Saprospiraceae</taxon>
        <taxon>Candidatus Opimibacter</taxon>
    </lineage>
</organism>
<proteinExistence type="predicted"/>
<accession>A0A9D7STP2</accession>
<evidence type="ECO:0008006" key="3">
    <source>
        <dbReference type="Google" id="ProtNLM"/>
    </source>
</evidence>
<dbReference type="Proteomes" id="UP000808337">
    <property type="component" value="Unassembled WGS sequence"/>
</dbReference>
<reference evidence="1 2" key="1">
    <citation type="submission" date="2020-10" db="EMBL/GenBank/DDBJ databases">
        <title>Connecting structure to function with the recovery of over 1000 high-quality activated sludge metagenome-assembled genomes encoding full-length rRNA genes using long-read sequencing.</title>
        <authorList>
            <person name="Singleton C.M."/>
            <person name="Petriglieri F."/>
            <person name="Kristensen J.M."/>
            <person name="Kirkegaard R.H."/>
            <person name="Michaelsen T.Y."/>
            <person name="Andersen M.H."/>
            <person name="Karst S.M."/>
            <person name="Dueholm M.S."/>
            <person name="Nielsen P.H."/>
            <person name="Albertsen M."/>
        </authorList>
    </citation>
    <scope>NUCLEOTIDE SEQUENCE [LARGE SCALE GENOMIC DNA]</scope>
    <source>
        <strain evidence="1">Ribe_18-Q3-R11-54_MAXAC.273</strain>
    </source>
</reference>
<dbReference type="EMBL" id="JADKGY010000008">
    <property type="protein sequence ID" value="MBK9983115.1"/>
    <property type="molecule type" value="Genomic_DNA"/>
</dbReference>
<gene>
    <name evidence="1" type="ORF">IPP15_11960</name>
</gene>
<sequence>MICALISTSSWLSGQTIAQINARFSNPHFDDNTRMYFLDVELNSLTSKEFLFGMNVRFFYDANMLEFQNFDQFTVGYGTLGATPRSTVSNGQAGVQMFNLKESTAFINGAIQLTDENNPLQIVPEKWVKVFRVCFKVPLIYPDKREFCPSVIWDTKGDMGRGGFLMGDDGLVITVLENDPNTPEVSAPSHVTGTFFNWEQNSFNVMPYGKPIPQSCVTISQTTSTQDNDVNEKGFALFQNEPNPFNRGTSIQFILPSAQHATFKFYDVTGKEVDEINGEYKEGKNTINLDRQPWMGESKVIFYQMETEGFRSNTLKMVLINE</sequence>
<evidence type="ECO:0000313" key="1">
    <source>
        <dbReference type="EMBL" id="MBK9983115.1"/>
    </source>
</evidence>